<sequence>MVSGLGAFCGWVNGLDDASCLDGCKVIREMERADGIDFVDQEEKKWWPQQARPWPHQLCPLLQLLAMVRWIQSRREHGRVCRSA</sequence>
<evidence type="ECO:0000313" key="2">
    <source>
        <dbReference type="Proteomes" id="UP000011668"/>
    </source>
</evidence>
<protein>
    <submittedName>
        <fullName evidence="1">Uncharacterized protein</fullName>
    </submittedName>
</protein>
<dbReference type="Proteomes" id="UP000011668">
    <property type="component" value="Unassembled WGS sequence"/>
</dbReference>
<organism evidence="1 2">
    <name type="scientific">Thanatephorus cucumeris (strain AG1-IA)</name>
    <name type="common">Rice sheath blight fungus</name>
    <name type="synonym">Rhizoctonia solani</name>
    <dbReference type="NCBI Taxonomy" id="983506"/>
    <lineage>
        <taxon>Eukaryota</taxon>
        <taxon>Fungi</taxon>
        <taxon>Dikarya</taxon>
        <taxon>Basidiomycota</taxon>
        <taxon>Agaricomycotina</taxon>
        <taxon>Agaricomycetes</taxon>
        <taxon>Cantharellales</taxon>
        <taxon>Ceratobasidiaceae</taxon>
        <taxon>Rhizoctonia</taxon>
        <taxon>Rhizoctonia solani AG-1</taxon>
    </lineage>
</organism>
<gene>
    <name evidence="1" type="ORF">AG1IA_10247</name>
</gene>
<comment type="caution">
    <text evidence="1">The sequence shown here is derived from an EMBL/GenBank/DDBJ whole genome shotgun (WGS) entry which is preliminary data.</text>
</comment>
<dbReference type="AlphaFoldDB" id="L8WG17"/>
<dbReference type="HOGENOM" id="CLU_2529010_0_0_1"/>
<dbReference type="EMBL" id="AFRT01005519">
    <property type="protein sequence ID" value="ELU35723.1"/>
    <property type="molecule type" value="Genomic_DNA"/>
</dbReference>
<name>L8WG17_THACA</name>
<accession>L8WG17</accession>
<reference evidence="1 2" key="1">
    <citation type="journal article" date="2013" name="Nat. Commun.">
        <title>The evolution and pathogenic mechanisms of the rice sheath blight pathogen.</title>
        <authorList>
            <person name="Zheng A."/>
            <person name="Lin R."/>
            <person name="Xu L."/>
            <person name="Qin P."/>
            <person name="Tang C."/>
            <person name="Ai P."/>
            <person name="Zhang D."/>
            <person name="Liu Y."/>
            <person name="Sun Z."/>
            <person name="Feng H."/>
            <person name="Wang Y."/>
            <person name="Chen Y."/>
            <person name="Liang X."/>
            <person name="Fu R."/>
            <person name="Li Q."/>
            <person name="Zhang J."/>
            <person name="Yu X."/>
            <person name="Xie Z."/>
            <person name="Ding L."/>
            <person name="Guan P."/>
            <person name="Tang J."/>
            <person name="Liang Y."/>
            <person name="Wang S."/>
            <person name="Deng Q."/>
            <person name="Li S."/>
            <person name="Zhu J."/>
            <person name="Wang L."/>
            <person name="Liu H."/>
            <person name="Li P."/>
        </authorList>
    </citation>
    <scope>NUCLEOTIDE SEQUENCE [LARGE SCALE GENOMIC DNA]</scope>
    <source>
        <strain evidence="2">AG-1 IA</strain>
    </source>
</reference>
<keyword evidence="2" id="KW-1185">Reference proteome</keyword>
<proteinExistence type="predicted"/>
<evidence type="ECO:0000313" key="1">
    <source>
        <dbReference type="EMBL" id="ELU35723.1"/>
    </source>
</evidence>